<comment type="subcellular location">
    <subcellularLocation>
        <location evidence="1">Cell membrane</location>
        <topology evidence="1">Multi-pass membrane protein</topology>
    </subcellularLocation>
</comment>
<protein>
    <submittedName>
        <fullName evidence="10">ABC transporter permease</fullName>
    </submittedName>
</protein>
<dbReference type="InterPro" id="IPR013525">
    <property type="entry name" value="ABC2_TM"/>
</dbReference>
<keyword evidence="7 8" id="KW-0472">Membrane</keyword>
<dbReference type="RefSeq" id="WP_275416382.1">
    <property type="nucleotide sequence ID" value="NZ_CP106878.1"/>
</dbReference>
<feature type="domain" description="ABC transmembrane type-2" evidence="9">
    <location>
        <begin position="109"/>
        <end position="349"/>
    </location>
</feature>
<evidence type="ECO:0000256" key="8">
    <source>
        <dbReference type="SAM" id="Phobius"/>
    </source>
</evidence>
<keyword evidence="6 8" id="KW-1133">Transmembrane helix</keyword>
<dbReference type="PANTHER" id="PTHR30294">
    <property type="entry name" value="MEMBRANE COMPONENT OF ABC TRANSPORTER YHHJ-RELATED"/>
    <property type="match status" value="1"/>
</dbReference>
<dbReference type="EMBL" id="CP106878">
    <property type="protein sequence ID" value="WAA08604.1"/>
    <property type="molecule type" value="Genomic_DNA"/>
</dbReference>
<reference evidence="10" key="1">
    <citation type="submission" date="2022-09" db="EMBL/GenBank/DDBJ databases">
        <title>Complete Genomes of Fervidibacillus albus and Fervidibacillus halotolerans isolated from tidal flat sediments.</title>
        <authorList>
            <person name="Kwon K.K."/>
            <person name="Yang S.-H."/>
            <person name="Park M.J."/>
            <person name="Oh H.-M."/>
        </authorList>
    </citation>
    <scope>NUCLEOTIDE SEQUENCE</scope>
    <source>
        <strain evidence="10">MEBiC13591</strain>
    </source>
</reference>
<dbReference type="GO" id="GO:0140359">
    <property type="term" value="F:ABC-type transporter activity"/>
    <property type="evidence" value="ECO:0007669"/>
    <property type="project" value="InterPro"/>
</dbReference>
<evidence type="ECO:0000256" key="5">
    <source>
        <dbReference type="ARBA" id="ARBA00022692"/>
    </source>
</evidence>
<comment type="similarity">
    <text evidence="2">Belongs to the ABC-2 integral membrane protein family.</text>
</comment>
<keyword evidence="3" id="KW-0813">Transport</keyword>
<dbReference type="PANTHER" id="PTHR30294:SF38">
    <property type="entry name" value="TRANSPORT PERMEASE PROTEIN"/>
    <property type="match status" value="1"/>
</dbReference>
<dbReference type="AlphaFoldDB" id="A0A9E8LTN6"/>
<feature type="transmembrane region" description="Helical" evidence="8">
    <location>
        <begin position="328"/>
        <end position="346"/>
    </location>
</feature>
<feature type="transmembrane region" description="Helical" evidence="8">
    <location>
        <begin position="268"/>
        <end position="288"/>
    </location>
</feature>
<evidence type="ECO:0000256" key="1">
    <source>
        <dbReference type="ARBA" id="ARBA00004651"/>
    </source>
</evidence>
<evidence type="ECO:0000256" key="4">
    <source>
        <dbReference type="ARBA" id="ARBA00022475"/>
    </source>
</evidence>
<dbReference type="InterPro" id="IPR051449">
    <property type="entry name" value="ABC-2_transporter_component"/>
</dbReference>
<gene>
    <name evidence="10" type="ORF">OE104_08080</name>
</gene>
<keyword evidence="11" id="KW-1185">Reference proteome</keyword>
<accession>A0A9E8LTN6</accession>
<evidence type="ECO:0000313" key="10">
    <source>
        <dbReference type="EMBL" id="WAA08604.1"/>
    </source>
</evidence>
<keyword evidence="4" id="KW-1003">Cell membrane</keyword>
<evidence type="ECO:0000256" key="3">
    <source>
        <dbReference type="ARBA" id="ARBA00022448"/>
    </source>
</evidence>
<organism evidence="10 11">
    <name type="scientific">Fervidibacillus albus</name>
    <dbReference type="NCBI Taxonomy" id="2980026"/>
    <lineage>
        <taxon>Bacteria</taxon>
        <taxon>Bacillati</taxon>
        <taxon>Bacillota</taxon>
        <taxon>Bacilli</taxon>
        <taxon>Bacillales</taxon>
        <taxon>Bacillaceae</taxon>
        <taxon>Fervidibacillus</taxon>
    </lineage>
</organism>
<dbReference type="KEGG" id="faf:OE104_08080"/>
<evidence type="ECO:0000256" key="6">
    <source>
        <dbReference type="ARBA" id="ARBA00022989"/>
    </source>
</evidence>
<dbReference type="Pfam" id="PF12698">
    <property type="entry name" value="ABC2_membrane_3"/>
    <property type="match status" value="1"/>
</dbReference>
<feature type="transmembrane region" description="Helical" evidence="8">
    <location>
        <begin position="21"/>
        <end position="39"/>
    </location>
</feature>
<dbReference type="InterPro" id="IPR047817">
    <property type="entry name" value="ABC2_TM_bact-type"/>
</dbReference>
<dbReference type="PROSITE" id="PS51012">
    <property type="entry name" value="ABC_TM2"/>
    <property type="match status" value="1"/>
</dbReference>
<evidence type="ECO:0000259" key="9">
    <source>
        <dbReference type="PROSITE" id="PS51012"/>
    </source>
</evidence>
<evidence type="ECO:0000313" key="11">
    <source>
        <dbReference type="Proteomes" id="UP001164718"/>
    </source>
</evidence>
<name>A0A9E8LTN6_9BACI</name>
<evidence type="ECO:0000256" key="2">
    <source>
        <dbReference type="ARBA" id="ARBA00007783"/>
    </source>
</evidence>
<evidence type="ECO:0000256" key="7">
    <source>
        <dbReference type="ARBA" id="ARBA00023136"/>
    </source>
</evidence>
<feature type="transmembrane region" description="Helical" evidence="8">
    <location>
        <begin position="158"/>
        <end position="181"/>
    </location>
</feature>
<feature type="transmembrane region" description="Helical" evidence="8">
    <location>
        <begin position="202"/>
        <end position="226"/>
    </location>
</feature>
<keyword evidence="5 8" id="KW-0812">Transmembrane</keyword>
<dbReference type="Proteomes" id="UP001164718">
    <property type="component" value="Chromosome"/>
</dbReference>
<feature type="transmembrane region" description="Helical" evidence="8">
    <location>
        <begin position="238"/>
        <end position="261"/>
    </location>
</feature>
<dbReference type="GO" id="GO:0005886">
    <property type="term" value="C:plasma membrane"/>
    <property type="evidence" value="ECO:0007669"/>
    <property type="project" value="UniProtKB-SubCell"/>
</dbReference>
<sequence>MRVQALIRRIIREMLRDKRTMALLLIAPLLILSLMYIIFNTESTDLTLGVVNVDENVIEQLDEAGFSIESYDKSDELEDTVINEQLDGLLEMSDNKFTFILHNDDPLTASSLYAKVNQILVSSLQQQVIGQVDVNVVPQLDLETIYIYGDENTEFFDVLSPILIGFFVFFFVFLISGIGFLKERTSGTLDKMMSTPIRRWEILIAYLSGYGIFAVIQTVFVVLYGITVLDIVLVGSIWHVLLINLVLALVALSLGTLLSAFAESEFQMVQFIPVVIVPQVFFSGIIPFDGMADWVQVLAKFFPMYYGGDALKEVMYKGNGLADISGDLFILLIFATIFITLNVFALKKYRKV</sequence>
<proteinExistence type="inferred from homology"/>